<organism evidence="1 2">
    <name type="scientific">Helicobacter pylori X47-2AL</name>
    <dbReference type="NCBI Taxonomy" id="1386083"/>
    <lineage>
        <taxon>Bacteria</taxon>
        <taxon>Pseudomonadati</taxon>
        <taxon>Campylobacterota</taxon>
        <taxon>Epsilonproteobacteria</taxon>
        <taxon>Campylobacterales</taxon>
        <taxon>Helicobacteraceae</taxon>
        <taxon>Helicobacter</taxon>
    </lineage>
</organism>
<dbReference type="EMBL" id="AWNG01000021">
    <property type="protein sequence ID" value="EST40218.1"/>
    <property type="molecule type" value="Genomic_DNA"/>
</dbReference>
<gene>
    <name evidence="1" type="ORF">N871_05755</name>
</gene>
<protein>
    <submittedName>
        <fullName evidence="1">Uncharacterized protein</fullName>
    </submittedName>
</protein>
<dbReference type="Proteomes" id="UP000017937">
    <property type="component" value="Unassembled WGS sequence"/>
</dbReference>
<dbReference type="AlphaFoldDB" id="V6L7J0"/>
<sequence length="28" mass="3394">MIQNSIINNNFILNSVKLKYNIKHKDYQ</sequence>
<evidence type="ECO:0000313" key="2">
    <source>
        <dbReference type="Proteomes" id="UP000017937"/>
    </source>
</evidence>
<evidence type="ECO:0000313" key="1">
    <source>
        <dbReference type="EMBL" id="EST40218.1"/>
    </source>
</evidence>
<proteinExistence type="predicted"/>
<name>V6L7J0_HELPX</name>
<comment type="caution">
    <text evidence="1">The sequence shown here is derived from an EMBL/GenBank/DDBJ whole genome shotgun (WGS) entry which is preliminary data.</text>
</comment>
<reference evidence="1 2" key="1">
    <citation type="journal article" date="2013" name="Genome Announc.">
        <title>Draft Genome Sequence of Strain X47-2AL, a Feline Helicobacter pylori Isolate.</title>
        <authorList>
            <person name="Veyrier F.J."/>
            <person name="Ecobichon C."/>
            <person name="Boneca I.G."/>
        </authorList>
    </citation>
    <scope>NUCLEOTIDE SEQUENCE [LARGE SCALE GENOMIC DNA]</scope>
    <source>
        <strain evidence="1 2">X47-2AL</strain>
    </source>
</reference>
<accession>V6L7J0</accession>